<feature type="compositionally biased region" description="Basic and acidic residues" evidence="1">
    <location>
        <begin position="1"/>
        <end position="11"/>
    </location>
</feature>
<evidence type="ECO:0000313" key="3">
    <source>
        <dbReference type="Proteomes" id="UP001359485"/>
    </source>
</evidence>
<dbReference type="Proteomes" id="UP001359485">
    <property type="component" value="Unassembled WGS sequence"/>
</dbReference>
<organism evidence="2 3">
    <name type="scientific">Polyplax serrata</name>
    <name type="common">Common mouse louse</name>
    <dbReference type="NCBI Taxonomy" id="468196"/>
    <lineage>
        <taxon>Eukaryota</taxon>
        <taxon>Metazoa</taxon>
        <taxon>Ecdysozoa</taxon>
        <taxon>Arthropoda</taxon>
        <taxon>Hexapoda</taxon>
        <taxon>Insecta</taxon>
        <taxon>Pterygota</taxon>
        <taxon>Neoptera</taxon>
        <taxon>Paraneoptera</taxon>
        <taxon>Psocodea</taxon>
        <taxon>Troctomorpha</taxon>
        <taxon>Phthiraptera</taxon>
        <taxon>Anoplura</taxon>
        <taxon>Polyplacidae</taxon>
        <taxon>Polyplax</taxon>
    </lineage>
</organism>
<evidence type="ECO:0000256" key="1">
    <source>
        <dbReference type="SAM" id="MobiDB-lite"/>
    </source>
</evidence>
<gene>
    <name evidence="2" type="ORF">RUM44_009477</name>
</gene>
<accession>A0ABR1AST5</accession>
<keyword evidence="3" id="KW-1185">Reference proteome</keyword>
<proteinExistence type="predicted"/>
<dbReference type="EMBL" id="JAWJWF010000045">
    <property type="protein sequence ID" value="KAK6627000.1"/>
    <property type="molecule type" value="Genomic_DNA"/>
</dbReference>
<feature type="region of interest" description="Disordered" evidence="1">
    <location>
        <begin position="1"/>
        <end position="24"/>
    </location>
</feature>
<name>A0ABR1AST5_POLSC</name>
<comment type="caution">
    <text evidence="2">The sequence shown here is derived from an EMBL/GenBank/DDBJ whole genome shotgun (WGS) entry which is preliminary data.</text>
</comment>
<protein>
    <submittedName>
        <fullName evidence="2">Uncharacterized protein</fullName>
    </submittedName>
</protein>
<evidence type="ECO:0000313" key="2">
    <source>
        <dbReference type="EMBL" id="KAK6627000.1"/>
    </source>
</evidence>
<reference evidence="2 3" key="1">
    <citation type="submission" date="2023-09" db="EMBL/GenBank/DDBJ databases">
        <title>Genomes of two closely related lineages of the louse Polyplax serrata with different host specificities.</title>
        <authorList>
            <person name="Martinu J."/>
            <person name="Tarabai H."/>
            <person name="Stefka J."/>
            <person name="Hypsa V."/>
        </authorList>
    </citation>
    <scope>NUCLEOTIDE SEQUENCE [LARGE SCALE GENOMIC DNA]</scope>
    <source>
        <strain evidence="2">98ZLc_SE</strain>
    </source>
</reference>
<sequence length="82" mass="9585">MHKENHPEALRKGGQNLASVERNKLRPDVRKIQFKIPRGKFICIRRCVLEIESVSECGATTKATKKKEFNKRKVTTEKRHKK</sequence>